<dbReference type="Proteomes" id="UP000516346">
    <property type="component" value="Chromosome"/>
</dbReference>
<evidence type="ECO:0000313" key="1">
    <source>
        <dbReference type="EMBL" id="QNS01743.1"/>
    </source>
</evidence>
<gene>
    <name evidence="1" type="ORF">ICW73_02040</name>
</gene>
<organism evidence="1 2">
    <name type="scientific">Buchnera aphidicola</name>
    <name type="common">Pentalonia nigronervosa</name>
    <dbReference type="NCBI Taxonomy" id="1309793"/>
    <lineage>
        <taxon>Bacteria</taxon>
        <taxon>Pseudomonadati</taxon>
        <taxon>Pseudomonadota</taxon>
        <taxon>Gammaproteobacteria</taxon>
        <taxon>Enterobacterales</taxon>
        <taxon>Erwiniaceae</taxon>
        <taxon>Buchnera</taxon>
    </lineage>
</organism>
<name>A0A7H1AZ38_9GAMM</name>
<proteinExistence type="predicted"/>
<accession>A0A7H1AZ38</accession>
<protein>
    <submittedName>
        <fullName evidence="1">Uncharacterized protein</fullName>
    </submittedName>
</protein>
<evidence type="ECO:0000313" key="2">
    <source>
        <dbReference type="Proteomes" id="UP000516346"/>
    </source>
</evidence>
<dbReference type="EMBL" id="CP061275">
    <property type="protein sequence ID" value="QNS01743.1"/>
    <property type="molecule type" value="Genomic_DNA"/>
</dbReference>
<reference evidence="1 2" key="1">
    <citation type="submission" date="2020-09" db="EMBL/GenBank/DDBJ databases">
        <title>Genome sequence of the banana aphid, Pentalonia nigronervosa Coquerel (Hemiptera: Aphididae) and its symbionts.</title>
        <authorList>
            <person name="Mathers T.C."/>
            <person name="Mugford S.T."/>
            <person name="Hogenhout S.A."/>
            <person name="Tripathi L."/>
        </authorList>
    </citation>
    <scope>NUCLEOTIDE SEQUENCE [LARGE SCALE GENOMIC DNA]</scope>
    <source>
        <strain evidence="1">Ba4</strain>
    </source>
</reference>
<sequence>MSSNFIINKINNNKNDVIRTCTINNPAKKASTDHKNINDKIEIEDIYYDSLVSLKNAQKKMEQNIFFTQEFSESISIIGKFIDSLFMKKKLLIPLQQNY</sequence>
<dbReference type="AlphaFoldDB" id="A0A7H1AZ38"/>